<dbReference type="GO" id="GO:0005886">
    <property type="term" value="C:plasma membrane"/>
    <property type="evidence" value="ECO:0007669"/>
    <property type="project" value="TreeGrafter"/>
</dbReference>
<dbReference type="InterPro" id="IPR039470">
    <property type="entry name" value="Nuc_deoxyri_tr2"/>
</dbReference>
<dbReference type="InParanoid" id="A0A6J2YNP1"/>
<dbReference type="OrthoDB" id="6493944at2759"/>
<feature type="compositionally biased region" description="Basic residues" evidence="1">
    <location>
        <begin position="72"/>
        <end position="88"/>
    </location>
</feature>
<dbReference type="KEGG" id="soy:115888732"/>
<dbReference type="Proteomes" id="UP000504635">
    <property type="component" value="Unplaced"/>
</dbReference>
<feature type="compositionally biased region" description="Low complexity" evidence="1">
    <location>
        <begin position="43"/>
        <end position="67"/>
    </location>
</feature>
<dbReference type="PANTHER" id="PTHR36300">
    <property type="entry name" value="RAW, ISOFORM A"/>
    <property type="match status" value="1"/>
</dbReference>
<feature type="region of interest" description="Disordered" evidence="1">
    <location>
        <begin position="629"/>
        <end position="652"/>
    </location>
</feature>
<organism evidence="2 3">
    <name type="scientific">Sitophilus oryzae</name>
    <name type="common">Rice weevil</name>
    <name type="synonym">Curculio oryzae</name>
    <dbReference type="NCBI Taxonomy" id="7048"/>
    <lineage>
        <taxon>Eukaryota</taxon>
        <taxon>Metazoa</taxon>
        <taxon>Ecdysozoa</taxon>
        <taxon>Arthropoda</taxon>
        <taxon>Hexapoda</taxon>
        <taxon>Insecta</taxon>
        <taxon>Pterygota</taxon>
        <taxon>Neoptera</taxon>
        <taxon>Endopterygota</taxon>
        <taxon>Coleoptera</taxon>
        <taxon>Polyphaga</taxon>
        <taxon>Cucujiformia</taxon>
        <taxon>Curculionidae</taxon>
        <taxon>Dryophthorinae</taxon>
        <taxon>Sitophilus</taxon>
    </lineage>
</organism>
<dbReference type="AlphaFoldDB" id="A0A6J2YNP1"/>
<dbReference type="CTD" id="44851"/>
<dbReference type="Gene3D" id="3.40.50.450">
    <property type="match status" value="2"/>
</dbReference>
<reference evidence="3" key="1">
    <citation type="submission" date="2025-08" db="UniProtKB">
        <authorList>
            <consortium name="RefSeq"/>
        </authorList>
    </citation>
    <scope>IDENTIFICATION</scope>
    <source>
        <tissue evidence="3">Gonads</tissue>
    </source>
</reference>
<dbReference type="FunFam" id="3.40.50.450:FF:000017">
    <property type="entry name" value="Raw, isoform D"/>
    <property type="match status" value="1"/>
</dbReference>
<dbReference type="PANTHER" id="PTHR36300:SF1">
    <property type="entry name" value="RAW, ISOFORM A"/>
    <property type="match status" value="1"/>
</dbReference>
<name>A0A6J2YNP1_SITOR</name>
<dbReference type="Pfam" id="PF15891">
    <property type="entry name" value="Nuc_deoxyri_tr2"/>
    <property type="match status" value="2"/>
</dbReference>
<proteinExistence type="predicted"/>
<dbReference type="FunCoup" id="A0A6J2YNP1">
    <property type="interactions" value="248"/>
</dbReference>
<sequence length="767" mass="87361">MNKQINKKRNRPTRTMETASRIQTNTTHHCITNRSCKNKQIRNQRNNNFKFKKSSTSTKNNNTSFSRTILDHKRHHHHHKNQHHHKLKESKGSSFDGNLFDKLHDSNECVVKVNGSIGDNDDLRDSSDVKGKGKRKNEDATVITEKCEGKCAGVEDNRRRNGSLKRKLEEECLVGSFTREVYKAISLRLGDIQNIPKDHVKTLFNDMQLFPSDNEVTTMLQCVRQCRNGSNTTYLTFGEFCFLVREMQNKPKLHKKFMQQQKVNNNKCPKNKCEVFLGGSCNPTTWRADTAIPELEKHGISFYNPQVSMWAPELLAQEHDAKQSASVLLFVIDSQTRSTVGMLEVAYLVASGRCVIVVAQPYKKGQTIMGETITDREYCDLVKGQKSLLDLIKSKGVQIHNNLTTALQCTADILRNVSVSGSSPEEQIVHKIRRLREVYDSYNGQMQLYDIIDAYSKLTNRSLEISKLYNYLNLQNSTENGVNSRPNGETNGTLSFEKFCALMAELSTDGCSMCNIEGRDYIRPLYWSCALLKTRYMVRNMVLQPISSALAWATQSFSRNNHQHGQCPNEKRSRCAVDQSQASVQSFANRERFYDVYLGGSLSTGNKWRENIAEPLLKKHGVEYYNPAIRDHENGESKNDTSHRDNTEEDTEWRHKIDRSKIVLFVIPNDTRSLTTMIVAAHYIGSGKDVVLSIEQLNCEGCMVADEPLTKNAIKDYNRARAYLRDVAERRHVPVFDSPDAAVNCVLSKLSITTTTTDLSTTENDRY</sequence>
<evidence type="ECO:0000313" key="2">
    <source>
        <dbReference type="Proteomes" id="UP000504635"/>
    </source>
</evidence>
<feature type="region of interest" description="Disordered" evidence="1">
    <location>
        <begin position="42"/>
        <end position="93"/>
    </location>
</feature>
<evidence type="ECO:0000256" key="1">
    <source>
        <dbReference type="SAM" id="MobiDB-lite"/>
    </source>
</evidence>
<dbReference type="GeneID" id="115888732"/>
<keyword evidence="2" id="KW-1185">Reference proteome</keyword>
<evidence type="ECO:0000313" key="3">
    <source>
        <dbReference type="RefSeq" id="XP_030764410.1"/>
    </source>
</evidence>
<accession>A0A6J2YNP1</accession>
<gene>
    <name evidence="3" type="primary">LOC115888732</name>
</gene>
<dbReference type="RefSeq" id="XP_030764410.1">
    <property type="nucleotide sequence ID" value="XM_030908550.1"/>
</dbReference>
<protein>
    <submittedName>
        <fullName evidence="3">Uncharacterized protein LOC115888732 isoform X1</fullName>
    </submittedName>
</protein>